<keyword evidence="2" id="KW-1185">Reference proteome</keyword>
<dbReference type="EMBL" id="JAHUTI010033340">
    <property type="protein sequence ID" value="MED6243328.1"/>
    <property type="molecule type" value="Genomic_DNA"/>
</dbReference>
<comment type="caution">
    <text evidence="1">The sequence shown here is derived from an EMBL/GenBank/DDBJ whole genome shotgun (WGS) entry which is preliminary data.</text>
</comment>
<protein>
    <submittedName>
        <fullName evidence="1">Uncharacterized protein</fullName>
    </submittedName>
</protein>
<accession>A0ABU7B0U8</accession>
<name>A0ABU7B0U8_9TELE</name>
<evidence type="ECO:0000313" key="1">
    <source>
        <dbReference type="EMBL" id="MED6243328.1"/>
    </source>
</evidence>
<reference evidence="1 2" key="1">
    <citation type="submission" date="2021-07" db="EMBL/GenBank/DDBJ databases">
        <authorList>
            <person name="Palmer J.M."/>
        </authorList>
    </citation>
    <scope>NUCLEOTIDE SEQUENCE [LARGE SCALE GENOMIC DNA]</scope>
    <source>
        <strain evidence="1 2">AT_MEX2019</strain>
        <tissue evidence="1">Muscle</tissue>
    </source>
</reference>
<dbReference type="Proteomes" id="UP001345963">
    <property type="component" value="Unassembled WGS sequence"/>
</dbReference>
<organism evidence="1 2">
    <name type="scientific">Ataeniobius toweri</name>
    <dbReference type="NCBI Taxonomy" id="208326"/>
    <lineage>
        <taxon>Eukaryota</taxon>
        <taxon>Metazoa</taxon>
        <taxon>Chordata</taxon>
        <taxon>Craniata</taxon>
        <taxon>Vertebrata</taxon>
        <taxon>Euteleostomi</taxon>
        <taxon>Actinopterygii</taxon>
        <taxon>Neopterygii</taxon>
        <taxon>Teleostei</taxon>
        <taxon>Neoteleostei</taxon>
        <taxon>Acanthomorphata</taxon>
        <taxon>Ovalentaria</taxon>
        <taxon>Atherinomorphae</taxon>
        <taxon>Cyprinodontiformes</taxon>
        <taxon>Goodeidae</taxon>
        <taxon>Ataeniobius</taxon>
    </lineage>
</organism>
<gene>
    <name evidence="1" type="ORF">ATANTOWER_018486</name>
</gene>
<sequence length="142" mass="16226">MEPRLWTLLKGIEDMTEDEACYRMLVLLTHLLPPVGVSRCSAETTITYLLDFVPPQLICIGDLGSLKLYVIVAKNDKVTIRLDDGLTCAVDKLFKLYWVCNLSYPPQLCPVFTFFEYIYDLPFSTQRKAKVLELIAQLKACK</sequence>
<evidence type="ECO:0000313" key="2">
    <source>
        <dbReference type="Proteomes" id="UP001345963"/>
    </source>
</evidence>
<proteinExistence type="predicted"/>